<evidence type="ECO:0000313" key="2">
    <source>
        <dbReference type="Proteomes" id="UP000280834"/>
    </source>
</evidence>
<dbReference type="WBParaSite" id="BTMF_0001361801-mRNA-1">
    <property type="protein sequence ID" value="BTMF_0001361801-mRNA-1"/>
    <property type="gene ID" value="BTMF_0001361801"/>
</dbReference>
<evidence type="ECO:0000313" key="3">
    <source>
        <dbReference type="WBParaSite" id="BTMF_0001361801-mRNA-1"/>
    </source>
</evidence>
<organism evidence="3">
    <name type="scientific">Brugia timori</name>
    <dbReference type="NCBI Taxonomy" id="42155"/>
    <lineage>
        <taxon>Eukaryota</taxon>
        <taxon>Metazoa</taxon>
        <taxon>Ecdysozoa</taxon>
        <taxon>Nematoda</taxon>
        <taxon>Chromadorea</taxon>
        <taxon>Rhabditida</taxon>
        <taxon>Spirurina</taxon>
        <taxon>Spiruromorpha</taxon>
        <taxon>Filarioidea</taxon>
        <taxon>Onchocercidae</taxon>
        <taxon>Brugia</taxon>
    </lineage>
</organism>
<gene>
    <name evidence="1" type="ORF">BTMF_LOCUS11617</name>
</gene>
<dbReference type="Proteomes" id="UP000280834">
    <property type="component" value="Unassembled WGS sequence"/>
</dbReference>
<dbReference type="AlphaFoldDB" id="A0A0R3R0T1"/>
<proteinExistence type="predicted"/>
<protein>
    <submittedName>
        <fullName evidence="3">Isomerase</fullName>
    </submittedName>
</protein>
<name>A0A0R3R0T1_9BILA</name>
<sequence>MYIKVVAVIFQCNNKQWIILLHRIMASGTVSEVLLSEGEVVLSRTNENEVFTAGYIRV</sequence>
<dbReference type="EMBL" id="UZAG01018458">
    <property type="protein sequence ID" value="VDO39698.1"/>
    <property type="molecule type" value="Genomic_DNA"/>
</dbReference>
<accession>A0A0R3R0T1</accession>
<reference evidence="3" key="1">
    <citation type="submission" date="2017-02" db="UniProtKB">
        <authorList>
            <consortium name="WormBaseParasite"/>
        </authorList>
    </citation>
    <scope>IDENTIFICATION</scope>
</reference>
<evidence type="ECO:0000313" key="1">
    <source>
        <dbReference type="EMBL" id="VDO39698.1"/>
    </source>
</evidence>
<reference evidence="1 2" key="2">
    <citation type="submission" date="2018-11" db="EMBL/GenBank/DDBJ databases">
        <authorList>
            <consortium name="Pathogen Informatics"/>
        </authorList>
    </citation>
    <scope>NUCLEOTIDE SEQUENCE [LARGE SCALE GENOMIC DNA]</scope>
</reference>
<keyword evidence="2" id="KW-1185">Reference proteome</keyword>